<dbReference type="AlphaFoldDB" id="A0A8K0PFM1"/>
<feature type="region of interest" description="Disordered" evidence="1">
    <location>
        <begin position="1"/>
        <end position="253"/>
    </location>
</feature>
<gene>
    <name evidence="2" type="ORF">KVT40_002084</name>
</gene>
<dbReference type="EMBL" id="JAESVG020000002">
    <property type="protein sequence ID" value="KAG8630465.1"/>
    <property type="molecule type" value="Genomic_DNA"/>
</dbReference>
<evidence type="ECO:0000313" key="3">
    <source>
        <dbReference type="Proteomes" id="UP000809789"/>
    </source>
</evidence>
<feature type="compositionally biased region" description="Basic and acidic residues" evidence="1">
    <location>
        <begin position="10"/>
        <end position="40"/>
    </location>
</feature>
<dbReference type="Pfam" id="PF17104">
    <property type="entry name" value="YBL010C_LAA2"/>
    <property type="match status" value="1"/>
</dbReference>
<feature type="compositionally biased region" description="Basic and acidic residues" evidence="1">
    <location>
        <begin position="159"/>
        <end position="193"/>
    </location>
</feature>
<feature type="compositionally biased region" description="Acidic residues" evidence="1">
    <location>
        <begin position="194"/>
        <end position="238"/>
    </location>
</feature>
<dbReference type="OrthoDB" id="5378975at2759"/>
<evidence type="ECO:0000313" key="2">
    <source>
        <dbReference type="EMBL" id="KAG8630465.1"/>
    </source>
</evidence>
<proteinExistence type="predicted"/>
<accession>A0A8K0PFM1</accession>
<protein>
    <submittedName>
        <fullName evidence="2">Uncharacterized protein</fullName>
    </submittedName>
</protein>
<comment type="caution">
    <text evidence="2">The sequence shown here is derived from an EMBL/GenBank/DDBJ whole genome shotgun (WGS) entry which is preliminary data.</text>
</comment>
<feature type="compositionally biased region" description="Polar residues" evidence="1">
    <location>
        <begin position="378"/>
        <end position="392"/>
    </location>
</feature>
<dbReference type="PANTHER" id="PTHR38698">
    <property type="entry name" value="EXPRESSED PROTEIN"/>
    <property type="match status" value="1"/>
</dbReference>
<dbReference type="PANTHER" id="PTHR38698:SF1">
    <property type="entry name" value="FUNGAL PROTEIN"/>
    <property type="match status" value="1"/>
</dbReference>
<sequence length="498" mass="54645">MSGLAPPGNKQHEKLDPGAHELGESSDDHFSDASEGEQKTGRPRSATSPVPVMRVERVDDTPAYGEVPGTAAYKMRAQDAVPDEIEVVPEGTRSRSASRLSESDRPLTPGGTMIPKTIVEKVEPENPSYGEVPGTEAYEKRRADAEPDEVLTSPIKARMNLEGEPTEHRSDPERIANEERSEEVMVDVDRPPDEHDDGDDEEEDQADDDDGFGDDFDDFEEGEEVEGDDFGDFGETEEATPQSQEHQPVLQDPLADLPTLDLLSLDSTKEIEDALPPYLRELFPDIPEDLTIPTDSNAPEPLLTDRSSALWSQLVAPPPLQPPNWIKSRIRRLFLVSLGVPVDLDEILPASKQKKLILPSIHLNGETPRGSNQLARTMQNNASSTSIVTTDSKTGEPKRERRKKGPPERSGPPPPPTFDTNAASIISKTTIAALTNLSDIELKGHVGKLENTITEANQVLEYWLHRKDSALGDKEAFEGVIENLVGFVAKSKASKSKR</sequence>
<dbReference type="Proteomes" id="UP000809789">
    <property type="component" value="Unassembled WGS sequence"/>
</dbReference>
<reference evidence="2" key="1">
    <citation type="submission" date="2021-07" db="EMBL/GenBank/DDBJ databases">
        <title>Elsinoe batatas strain:CRI-CJ2 Genome sequencing and assembly.</title>
        <authorList>
            <person name="Huang L."/>
        </authorList>
    </citation>
    <scope>NUCLEOTIDE SEQUENCE</scope>
    <source>
        <strain evidence="2">CRI-CJ2</strain>
    </source>
</reference>
<keyword evidence="3" id="KW-1185">Reference proteome</keyword>
<dbReference type="InterPro" id="IPR031355">
    <property type="entry name" value="YBL010C/LAA2-like"/>
</dbReference>
<evidence type="ECO:0000256" key="1">
    <source>
        <dbReference type="SAM" id="MobiDB-lite"/>
    </source>
</evidence>
<feature type="region of interest" description="Disordered" evidence="1">
    <location>
        <begin position="378"/>
        <end position="421"/>
    </location>
</feature>
<organism evidence="2 3">
    <name type="scientific">Elsinoe batatas</name>
    <dbReference type="NCBI Taxonomy" id="2601811"/>
    <lineage>
        <taxon>Eukaryota</taxon>
        <taxon>Fungi</taxon>
        <taxon>Dikarya</taxon>
        <taxon>Ascomycota</taxon>
        <taxon>Pezizomycotina</taxon>
        <taxon>Dothideomycetes</taxon>
        <taxon>Dothideomycetidae</taxon>
        <taxon>Myriangiales</taxon>
        <taxon>Elsinoaceae</taxon>
        <taxon>Elsinoe</taxon>
    </lineage>
</organism>
<name>A0A8K0PFM1_9PEZI</name>